<feature type="transmembrane region" description="Helical" evidence="1">
    <location>
        <begin position="395"/>
        <end position="417"/>
    </location>
</feature>
<feature type="transmembrane region" description="Helical" evidence="1">
    <location>
        <begin position="450"/>
        <end position="469"/>
    </location>
</feature>
<keyword evidence="3" id="KW-1185">Reference proteome</keyword>
<dbReference type="RefSeq" id="WP_078785545.1">
    <property type="nucleotide sequence ID" value="NZ_FUYF01000037.1"/>
</dbReference>
<feature type="non-terminal residue" evidence="2">
    <location>
        <position position="773"/>
    </location>
</feature>
<protein>
    <recommendedName>
        <fullName evidence="4">ABC-2 family transporter protein</fullName>
    </recommendedName>
</protein>
<feature type="transmembrane region" description="Helical" evidence="1">
    <location>
        <begin position="706"/>
        <end position="728"/>
    </location>
</feature>
<keyword evidence="1" id="KW-1133">Transmembrane helix</keyword>
<gene>
    <name evidence="2" type="ORF">SAMN02745178_02751</name>
</gene>
<evidence type="ECO:0000313" key="3">
    <source>
        <dbReference type="Proteomes" id="UP000190286"/>
    </source>
</evidence>
<feature type="transmembrane region" description="Helical" evidence="1">
    <location>
        <begin position="310"/>
        <end position="330"/>
    </location>
</feature>
<feature type="transmembrane region" description="Helical" evidence="1">
    <location>
        <begin position="202"/>
        <end position="224"/>
    </location>
</feature>
<feature type="transmembrane region" description="Helical" evidence="1">
    <location>
        <begin position="585"/>
        <end position="602"/>
    </location>
</feature>
<dbReference type="EMBL" id="FUYF01000037">
    <property type="protein sequence ID" value="SKA96891.1"/>
    <property type="molecule type" value="Genomic_DNA"/>
</dbReference>
<sequence length="773" mass="85816">MSLFFAELRKIWGGRVFPVLLAILASANLLLLWMGTRPTAKQPPASAYRVVGAELTGKTMEEKGSYLHDKYTEIESLVKIGQYYREMAYGGYGLSQYRQDNAAMFDAYEQEYNDKSYTLFTDDLNIEYRLFSQLQSEYDTVAAYNDFLEGVQTKATQLSGISIFQNDRTGYDLKNIELTAQVYAGLADTPIDYYPQKGLYTAISYAFTDLILLAAMLLLALILVRQERDSGLLSLIRSLPGGRLKTAIAKLAAFAASLLVVLTVLYGVNLAYCSASFSLGPMNRTIQSVPALMRCTMQITVGQYLFRFLLAKWAGAFVMGLWVMLAALIAKRAAAGWIGALALPLAMYGIRAAIPATSHWNVVKYANMVSLLQTNELLGNYRNLFWFGNPVSLPLVEWLTAAVLGGALFAAFCTVFAKAQLLPAAKHSFALTFSRKTRATSVTHEEGRKLLLMNGAAVFLAAFLAFGIYQGVTAESYIDADEIYYAYYMKHISGPWSEESRDWLKDQRNEFIPMLETQKRVNSGELSSDALLAYSSLQQKYSVYQRVVESNINYYLKENPGAWLVYETGYKKLFGFTGTGDVQDTLLAGLLCALCFSGLFAMERKGGMDEILATTSLGRKHTVKAKLRQSTAVAAVISFGTVLPHLWQVLRDYGLPSLLGPAMSISDLQAVPKFITLSDLLIFWLICRFAACLCMSRITLWLGQKLGNLLTALFISAVAYCLPALLSLSGMKNGIEWLGFYPLFHAAALWQNQGYNANGESYNAMWIPIFLVC</sequence>
<feature type="transmembrane region" description="Helical" evidence="1">
    <location>
        <begin position="12"/>
        <end position="34"/>
    </location>
</feature>
<name>A0A1T4Y6H2_9FIRM</name>
<feature type="transmembrane region" description="Helical" evidence="1">
    <location>
        <begin position="251"/>
        <end position="272"/>
    </location>
</feature>
<dbReference type="Proteomes" id="UP000190286">
    <property type="component" value="Unassembled WGS sequence"/>
</dbReference>
<dbReference type="GeneID" id="93339173"/>
<feature type="transmembrane region" description="Helical" evidence="1">
    <location>
        <begin position="670"/>
        <end position="694"/>
    </location>
</feature>
<accession>A0A1T4Y6H2</accession>
<evidence type="ECO:0008006" key="4">
    <source>
        <dbReference type="Google" id="ProtNLM"/>
    </source>
</evidence>
<keyword evidence="1" id="KW-0472">Membrane</keyword>
<dbReference type="AlphaFoldDB" id="A0A1T4Y6H2"/>
<evidence type="ECO:0000256" key="1">
    <source>
        <dbReference type="SAM" id="Phobius"/>
    </source>
</evidence>
<feature type="transmembrane region" description="Helical" evidence="1">
    <location>
        <begin position="337"/>
        <end position="354"/>
    </location>
</feature>
<organism evidence="2 3">
    <name type="scientific">Gemmiger formicilis</name>
    <dbReference type="NCBI Taxonomy" id="745368"/>
    <lineage>
        <taxon>Bacteria</taxon>
        <taxon>Bacillati</taxon>
        <taxon>Bacillota</taxon>
        <taxon>Clostridia</taxon>
        <taxon>Eubacteriales</taxon>
        <taxon>Gemmiger</taxon>
    </lineage>
</organism>
<proteinExistence type="predicted"/>
<dbReference type="STRING" id="745368.SAMN02745178_02751"/>
<reference evidence="2 3" key="1">
    <citation type="submission" date="2017-02" db="EMBL/GenBank/DDBJ databases">
        <authorList>
            <person name="Peterson S.W."/>
        </authorList>
    </citation>
    <scope>NUCLEOTIDE SEQUENCE [LARGE SCALE GENOMIC DNA]</scope>
    <source>
        <strain evidence="2 3">ATCC 27749</strain>
    </source>
</reference>
<feature type="transmembrane region" description="Helical" evidence="1">
    <location>
        <begin position="630"/>
        <end position="650"/>
    </location>
</feature>
<dbReference type="OrthoDB" id="1821982at2"/>
<evidence type="ECO:0000313" key="2">
    <source>
        <dbReference type="EMBL" id="SKA96891.1"/>
    </source>
</evidence>
<keyword evidence="1" id="KW-0812">Transmembrane</keyword>